<dbReference type="EMBL" id="LJDB01000039">
    <property type="protein sequence ID" value="ONI41266.1"/>
    <property type="molecule type" value="Genomic_DNA"/>
</dbReference>
<accession>A0ACC8XEM7</accession>
<reference evidence="1" key="1">
    <citation type="submission" date="2016-08" db="EMBL/GenBank/DDBJ databases">
        <authorList>
            <person name="Ngugi D.K."/>
            <person name="Miyake S."/>
            <person name="Stingl U."/>
        </authorList>
    </citation>
    <scope>NUCLEOTIDE SEQUENCE</scope>
    <source>
        <strain evidence="1">SCG-B11WGA-EpuloA1</strain>
    </source>
</reference>
<gene>
    <name evidence="1" type="ORF">AN396_03730</name>
</gene>
<comment type="caution">
    <text evidence="1">The sequence shown here is derived from an EMBL/GenBank/DDBJ whole genome shotgun (WGS) entry which is preliminary data.</text>
</comment>
<name>A0ACC8XEM7_9FIRM</name>
<sequence>MFKEEIGVVANVASNKVKLLKSDIKSYFVLSMLAGALVGFGIVLIFTIGGLLAGTASAKIMMGVSFGVALSLVVMAGSELFTGNNFIMVAGLFRNTVTLKDVGYLWGVCWLGNLVGSILLAVMFDLAGLNTGATGEFIAISTAGKMTLPFTDLMFRAILCNMLVCLAVWCSFKMKSESGKLIMIFWCLFTFITCGFEHSIANMTLLTLGLFSQSLNEAITFGGYLYNIIFVSLGNMLGAILFIGIPYAYVGTGKFPSSLKDLKEK</sequence>
<keyword evidence="2" id="KW-1185">Reference proteome</keyword>
<dbReference type="Proteomes" id="UP000188605">
    <property type="component" value="Unassembled WGS sequence"/>
</dbReference>
<proteinExistence type="predicted"/>
<evidence type="ECO:0000313" key="1">
    <source>
        <dbReference type="EMBL" id="ONI41266.1"/>
    </source>
</evidence>
<organism evidence="1 2">
    <name type="scientific">Candidatus Epulonipiscium fishelsonii</name>
    <dbReference type="NCBI Taxonomy" id="77094"/>
    <lineage>
        <taxon>Bacteria</taxon>
        <taxon>Bacillati</taxon>
        <taxon>Bacillota</taxon>
        <taxon>Clostridia</taxon>
        <taxon>Lachnospirales</taxon>
        <taxon>Lachnospiraceae</taxon>
        <taxon>Candidatus Epulonipiscium</taxon>
    </lineage>
</organism>
<protein>
    <submittedName>
        <fullName evidence="1">Nitrite transporter NirC</fullName>
    </submittedName>
</protein>
<evidence type="ECO:0000313" key="2">
    <source>
        <dbReference type="Proteomes" id="UP000188605"/>
    </source>
</evidence>